<dbReference type="EMBL" id="LPWG01000014">
    <property type="protein sequence ID" value="ODR98060.1"/>
    <property type="molecule type" value="Genomic_DNA"/>
</dbReference>
<accession>A0A1E3VX03</accession>
<comment type="caution">
    <text evidence="1">The sequence shown here is derived from an EMBL/GenBank/DDBJ whole genome shotgun (WGS) entry which is preliminary data.</text>
</comment>
<evidence type="ECO:0008006" key="3">
    <source>
        <dbReference type="Google" id="ProtNLM"/>
    </source>
</evidence>
<gene>
    <name evidence="1" type="ORF">AUC68_11210</name>
</gene>
<dbReference type="STRING" id="1774968.AUC68_11210"/>
<dbReference type="Gene3D" id="1.10.287.1060">
    <property type="entry name" value="ESAT-6-like"/>
    <property type="match status" value="1"/>
</dbReference>
<evidence type="ECO:0000313" key="1">
    <source>
        <dbReference type="EMBL" id="ODR98060.1"/>
    </source>
</evidence>
<reference evidence="1 2" key="1">
    <citation type="journal article" date="2016" name="Environ. Microbiol.">
        <title>New Methyloceanibacter diversity from North Sea sediments includes methanotroph containing solely the soluble methane monooxygenase.</title>
        <authorList>
            <person name="Vekeman B."/>
            <person name="Kerckhof F.M."/>
            <person name="Cremers G."/>
            <person name="de Vos P."/>
            <person name="Vandamme P."/>
            <person name="Boon N."/>
            <person name="Op den Camp H.J."/>
            <person name="Heylen K."/>
        </authorList>
    </citation>
    <scope>NUCLEOTIDE SEQUENCE [LARGE SCALE GENOMIC DNA]</scope>
    <source>
        <strain evidence="1 2">R-67174</strain>
    </source>
</reference>
<dbReference type="RefSeq" id="WP_069438383.1">
    <property type="nucleotide sequence ID" value="NZ_LPWG01000014.1"/>
</dbReference>
<dbReference type="Proteomes" id="UP000094501">
    <property type="component" value="Unassembled WGS sequence"/>
</dbReference>
<dbReference type="OrthoDB" id="7592271at2"/>
<name>A0A1E3VX03_9HYPH</name>
<organism evidence="1 2">
    <name type="scientific">Methyloceanibacter methanicus</name>
    <dbReference type="NCBI Taxonomy" id="1774968"/>
    <lineage>
        <taxon>Bacteria</taxon>
        <taxon>Pseudomonadati</taxon>
        <taxon>Pseudomonadota</taxon>
        <taxon>Alphaproteobacteria</taxon>
        <taxon>Hyphomicrobiales</taxon>
        <taxon>Hyphomicrobiaceae</taxon>
        <taxon>Methyloceanibacter</taxon>
    </lineage>
</organism>
<dbReference type="AlphaFoldDB" id="A0A1E3VX03"/>
<protein>
    <recommendedName>
        <fullName evidence="3">Phage tail tape measure protein domain-containing protein</fullName>
    </recommendedName>
</protein>
<keyword evidence="2" id="KW-1185">Reference proteome</keyword>
<sequence>MANDNDIISRVIIEGAKSAAEQVDAIGEAGREAFDALAEAAGAAADAQERVEAGLAGSRAALEGFADQVRSGVTASQELSGALTGIGDAFVSGIGEGVSGAFGPLFQALDRLTAGAFSGVASGVASVVQSFGDLRASASAAAPDILKVFQVLGSWAGIGDAALGVKELSAALGRLGPVASAAGAALAGLAVVATGIGTALLAVAKGTAANTEAMKAGGAEIGATANEFQALSDVAELAGVPVGALTSAIAQIGSGNKRAVAGLKELGVSLRDTEGKLKRPVDLFDEFAQRLAAIPDASEQARIAMTAFGEDVGRSILPAVDEMKNGLGEYVTALKDQGRGIDEITGKIAKDFTAATLELGKSLEGVGASIGNAVLPAFTAMAETLADLVRVTRSVVVQFTGPVIDALGGVLNVAAALTGAFRALVGSIAGIKGLGEALRAFDVTGISSFLGVLSGAGRALDGVAGAIRRFAGTSDQASTALAVMGDKAQDSVGRVKNSFEQLAATGQQSVSVLSDSVSKASNAFSLLGEKFGNKSGSISVLDEEFRRTGATARTESDQITGAVNSIRSAIDAIDFSGLSRSAGQAFAQVYDAVAGGASQLTTTLSGLAGTLQEYFTQIDFSALLGSLPIAAQEAFDQTTKIVAVGAEQIGSALSFDFASTFSSLVSAAQGAFQSVTSQANASTAQIRTALQGVRSATAGLWDAMDDGFAEAVSSILSGLGQIIATLDRVAARAAAAANEIARVNSGGSGGSGYARGGPVFGAGTSTSDSVPAWLSTGEWVIRAAAVRRYGSSFFAALNNMRVPVAALRDLVNGFSAGGPVRVPVHDLVQGFASGGLVTGQSDPFRVVADALRSGGSERGDGATTRLDLTIGGETFRGLIAPRDVADKLTRFALGEQVKSGGRKPGWYFS</sequence>
<evidence type="ECO:0000313" key="2">
    <source>
        <dbReference type="Proteomes" id="UP000094501"/>
    </source>
</evidence>
<proteinExistence type="predicted"/>